<dbReference type="EMBL" id="FONZ01000006">
    <property type="protein sequence ID" value="SFF35377.1"/>
    <property type="molecule type" value="Genomic_DNA"/>
</dbReference>
<evidence type="ECO:0000313" key="3">
    <source>
        <dbReference type="EMBL" id="SFF35377.1"/>
    </source>
</evidence>
<keyword evidence="2" id="KW-0812">Transmembrane</keyword>
<dbReference type="STRING" id="285351.SAMN04488035_2622"/>
<feature type="region of interest" description="Disordered" evidence="1">
    <location>
        <begin position="1"/>
        <end position="40"/>
    </location>
</feature>
<accession>A0A1I2I2S8</accession>
<sequence length="78" mass="8117">MTTTHAPAPRRHVDAPPSFPPQQAVARPFLTDDDDHDSWRTSTAPAAVSMALLTGLGVGVILGLRGLVDLVGSFLVAG</sequence>
<dbReference type="Proteomes" id="UP000198520">
    <property type="component" value="Unassembled WGS sequence"/>
</dbReference>
<feature type="transmembrane region" description="Helical" evidence="2">
    <location>
        <begin position="44"/>
        <end position="64"/>
    </location>
</feature>
<organism evidence="3 4">
    <name type="scientific">Flavimobilis marinus</name>
    <dbReference type="NCBI Taxonomy" id="285351"/>
    <lineage>
        <taxon>Bacteria</taxon>
        <taxon>Bacillati</taxon>
        <taxon>Actinomycetota</taxon>
        <taxon>Actinomycetes</taxon>
        <taxon>Micrococcales</taxon>
        <taxon>Jonesiaceae</taxon>
        <taxon>Flavimobilis</taxon>
    </lineage>
</organism>
<dbReference type="RefSeq" id="WP_093379671.1">
    <property type="nucleotide sequence ID" value="NZ_BNAN01000001.1"/>
</dbReference>
<protein>
    <submittedName>
        <fullName evidence="3">Uncharacterized protein</fullName>
    </submittedName>
</protein>
<evidence type="ECO:0000256" key="2">
    <source>
        <dbReference type="SAM" id="Phobius"/>
    </source>
</evidence>
<name>A0A1I2I2S8_9MICO</name>
<proteinExistence type="predicted"/>
<keyword evidence="2" id="KW-0472">Membrane</keyword>
<gene>
    <name evidence="3" type="ORF">SAMN04488035_2622</name>
</gene>
<evidence type="ECO:0000313" key="4">
    <source>
        <dbReference type="Proteomes" id="UP000198520"/>
    </source>
</evidence>
<evidence type="ECO:0000256" key="1">
    <source>
        <dbReference type="SAM" id="MobiDB-lite"/>
    </source>
</evidence>
<dbReference type="AlphaFoldDB" id="A0A1I2I2S8"/>
<keyword evidence="4" id="KW-1185">Reference proteome</keyword>
<reference evidence="4" key="1">
    <citation type="submission" date="2016-10" db="EMBL/GenBank/DDBJ databases">
        <authorList>
            <person name="Varghese N."/>
            <person name="Submissions S."/>
        </authorList>
    </citation>
    <scope>NUCLEOTIDE SEQUENCE [LARGE SCALE GENOMIC DNA]</scope>
    <source>
        <strain evidence="4">DSM 19083</strain>
    </source>
</reference>
<keyword evidence="2" id="KW-1133">Transmembrane helix</keyword>